<dbReference type="CDD" id="cd08252">
    <property type="entry name" value="AL_MDR"/>
    <property type="match status" value="1"/>
</dbReference>
<dbReference type="PROSITE" id="PS01162">
    <property type="entry name" value="QOR_ZETA_CRYSTAL"/>
    <property type="match status" value="1"/>
</dbReference>
<dbReference type="EMBL" id="BJLF01000003">
    <property type="protein sequence ID" value="GEA50085.1"/>
    <property type="molecule type" value="Genomic_DNA"/>
</dbReference>
<dbReference type="RefSeq" id="WP_141344475.1">
    <property type="nucleotide sequence ID" value="NZ_BJLF01000003.1"/>
</dbReference>
<dbReference type="InterPro" id="IPR002364">
    <property type="entry name" value="Quin_OxRdtase/zeta-crystal_CS"/>
</dbReference>
<dbReference type="GO" id="GO:0016491">
    <property type="term" value="F:oxidoreductase activity"/>
    <property type="evidence" value="ECO:0007669"/>
    <property type="project" value="UniProtKB-KW"/>
</dbReference>
<comment type="subunit">
    <text evidence="2">Homotetramer.</text>
</comment>
<evidence type="ECO:0000259" key="7">
    <source>
        <dbReference type="SMART" id="SM00829"/>
    </source>
</evidence>
<evidence type="ECO:0000256" key="5">
    <source>
        <dbReference type="ARBA" id="ARBA00022884"/>
    </source>
</evidence>
<dbReference type="PANTHER" id="PTHR44154:SF1">
    <property type="entry name" value="QUINONE OXIDOREDUCTASE"/>
    <property type="match status" value="1"/>
</dbReference>
<dbReference type="OrthoDB" id="9785812at2"/>
<gene>
    <name evidence="8" type="ORF">VIN01S_08890</name>
</gene>
<evidence type="ECO:0000256" key="4">
    <source>
        <dbReference type="ARBA" id="ARBA00022857"/>
    </source>
</evidence>
<dbReference type="SMART" id="SM00829">
    <property type="entry name" value="PKS_ER"/>
    <property type="match status" value="1"/>
</dbReference>
<dbReference type="SUPFAM" id="SSF50129">
    <property type="entry name" value="GroES-like"/>
    <property type="match status" value="1"/>
</dbReference>
<keyword evidence="3" id="KW-0963">Cytoplasm</keyword>
<comment type="subcellular location">
    <subcellularLocation>
        <location evidence="1">Cytoplasm</location>
    </subcellularLocation>
</comment>
<dbReference type="InterPro" id="IPR051603">
    <property type="entry name" value="Zinc-ADH_QOR/CCCR"/>
</dbReference>
<keyword evidence="6" id="KW-0862">Zinc</keyword>
<accession>A0A4Y3HSU2</accession>
<evidence type="ECO:0000313" key="8">
    <source>
        <dbReference type="EMBL" id="GEA50085.1"/>
    </source>
</evidence>
<dbReference type="InterPro" id="IPR011032">
    <property type="entry name" value="GroES-like_sf"/>
</dbReference>
<dbReference type="SUPFAM" id="SSF51735">
    <property type="entry name" value="NAD(P)-binding Rossmann-fold domains"/>
    <property type="match status" value="1"/>
</dbReference>
<evidence type="ECO:0000256" key="3">
    <source>
        <dbReference type="ARBA" id="ARBA00022490"/>
    </source>
</evidence>
<comment type="caution">
    <text evidence="8">The sequence shown here is derived from an EMBL/GenBank/DDBJ whole genome shotgun (WGS) entry which is preliminary data.</text>
</comment>
<keyword evidence="6" id="KW-0479">Metal-binding</keyword>
<reference evidence="8 9" key="1">
    <citation type="submission" date="2019-06" db="EMBL/GenBank/DDBJ databases">
        <title>Whole genome shotgun sequence of Vibrio inusitatus NBRC 102082.</title>
        <authorList>
            <person name="Hosoyama A."/>
            <person name="Uohara A."/>
            <person name="Ohji S."/>
            <person name="Ichikawa N."/>
        </authorList>
    </citation>
    <scope>NUCLEOTIDE SEQUENCE [LARGE SCALE GENOMIC DNA]</scope>
    <source>
        <strain evidence="8 9">NBRC 102082</strain>
    </source>
</reference>
<evidence type="ECO:0000256" key="1">
    <source>
        <dbReference type="ARBA" id="ARBA00004496"/>
    </source>
</evidence>
<dbReference type="GO" id="GO:0005737">
    <property type="term" value="C:cytoplasm"/>
    <property type="evidence" value="ECO:0007669"/>
    <property type="project" value="UniProtKB-SubCell"/>
</dbReference>
<dbReference type="Pfam" id="PF08240">
    <property type="entry name" value="ADH_N"/>
    <property type="match status" value="1"/>
</dbReference>
<keyword evidence="4" id="KW-0521">NADP</keyword>
<dbReference type="Pfam" id="PF13602">
    <property type="entry name" value="ADH_zinc_N_2"/>
    <property type="match status" value="1"/>
</dbReference>
<dbReference type="InterPro" id="IPR036291">
    <property type="entry name" value="NAD(P)-bd_dom_sf"/>
</dbReference>
<evidence type="ECO:0000313" key="9">
    <source>
        <dbReference type="Proteomes" id="UP000318717"/>
    </source>
</evidence>
<sequence>MKAVGYQINLPIENEYSLQDITLDKPNATGRDLLVKVQAVSVNPVDTKIRSNVAADLGYKVIGWDAVGIVEEVGDQVSLFKVGDLVWYAGDLTRSGSNAEYQKVDERIVSLAPTSVSISQAAALPLTTLTAWEMLFDRLRVDSQANQSILIIGAAGGVGSIMVQLAKKLTNLKVIATASRPASVEWLKQLGVDQVIDHNQSMSEQLGMNDCVDYVVSLNNTEQHMIEVMKVIKPQGQFGLIDDPTSFDIRSLKQKSVSLHWEFMYTRSMFETDDMQKQHEILATVAKMIDSGEVKTTLGEHFGRINATNLKRAHALLESQTARGKIVLEGFND</sequence>
<dbReference type="Gene3D" id="3.40.50.720">
    <property type="entry name" value="NAD(P)-binding Rossmann-like Domain"/>
    <property type="match status" value="1"/>
</dbReference>
<dbReference type="InterPro" id="IPR020843">
    <property type="entry name" value="ER"/>
</dbReference>
<proteinExistence type="inferred from homology"/>
<protein>
    <recommendedName>
        <fullName evidence="6">Zinc-type alcohol dehydrogenase-like protein</fullName>
    </recommendedName>
</protein>
<dbReference type="NCBIfam" id="TIGR02817">
    <property type="entry name" value="adh_fam_1"/>
    <property type="match status" value="1"/>
</dbReference>
<comment type="similarity">
    <text evidence="6">Belongs to the zinc-containing alcohol dehydrogenase family. Quinone oxidoreductase subfamily.</text>
</comment>
<dbReference type="GO" id="GO:0008270">
    <property type="term" value="F:zinc ion binding"/>
    <property type="evidence" value="ECO:0007669"/>
    <property type="project" value="InterPro"/>
</dbReference>
<feature type="domain" description="Enoyl reductase (ER)" evidence="7">
    <location>
        <begin position="16"/>
        <end position="328"/>
    </location>
</feature>
<dbReference type="PANTHER" id="PTHR44154">
    <property type="entry name" value="QUINONE OXIDOREDUCTASE"/>
    <property type="match status" value="1"/>
</dbReference>
<keyword evidence="5" id="KW-0694">RNA-binding</keyword>
<dbReference type="InterPro" id="IPR014182">
    <property type="entry name" value="ADH_Zn_typ-1"/>
</dbReference>
<keyword evidence="9" id="KW-1185">Reference proteome</keyword>
<dbReference type="Gene3D" id="3.90.180.10">
    <property type="entry name" value="Medium-chain alcohol dehydrogenases, catalytic domain"/>
    <property type="match status" value="1"/>
</dbReference>
<keyword evidence="6" id="KW-0560">Oxidoreductase</keyword>
<dbReference type="GO" id="GO:0003723">
    <property type="term" value="F:RNA binding"/>
    <property type="evidence" value="ECO:0007669"/>
    <property type="project" value="UniProtKB-KW"/>
</dbReference>
<dbReference type="Proteomes" id="UP000318717">
    <property type="component" value="Unassembled WGS sequence"/>
</dbReference>
<name>A0A4Y3HSU2_9VIBR</name>
<dbReference type="InterPro" id="IPR013154">
    <property type="entry name" value="ADH-like_N"/>
</dbReference>
<dbReference type="AlphaFoldDB" id="A0A4Y3HSU2"/>
<evidence type="ECO:0000256" key="6">
    <source>
        <dbReference type="RuleBase" id="RU364000"/>
    </source>
</evidence>
<organism evidence="8 9">
    <name type="scientific">Vibrio inusitatus NBRC 102082</name>
    <dbReference type="NCBI Taxonomy" id="1219070"/>
    <lineage>
        <taxon>Bacteria</taxon>
        <taxon>Pseudomonadati</taxon>
        <taxon>Pseudomonadota</taxon>
        <taxon>Gammaproteobacteria</taxon>
        <taxon>Vibrionales</taxon>
        <taxon>Vibrionaceae</taxon>
        <taxon>Vibrio</taxon>
    </lineage>
</organism>
<evidence type="ECO:0000256" key="2">
    <source>
        <dbReference type="ARBA" id="ARBA00011881"/>
    </source>
</evidence>